<name>A0A2A6ZYT6_9FIRM</name>
<dbReference type="InterPro" id="IPR050833">
    <property type="entry name" value="Poly_Biosynth_Transport"/>
</dbReference>
<dbReference type="PANTHER" id="PTHR30250">
    <property type="entry name" value="PST FAMILY PREDICTED COLANIC ACID TRANSPORTER"/>
    <property type="match status" value="1"/>
</dbReference>
<feature type="transmembrane region" description="Helical" evidence="6">
    <location>
        <begin position="189"/>
        <end position="210"/>
    </location>
</feature>
<proteinExistence type="predicted"/>
<feature type="transmembrane region" description="Helical" evidence="6">
    <location>
        <begin position="222"/>
        <end position="243"/>
    </location>
</feature>
<feature type="transmembrane region" description="Helical" evidence="6">
    <location>
        <begin position="454"/>
        <end position="471"/>
    </location>
</feature>
<reference evidence="7 12" key="4">
    <citation type="journal article" date="2019" name="Nat. Med.">
        <title>A library of human gut bacterial isolates paired with longitudinal multiomics data enables mechanistic microbiome research.</title>
        <authorList>
            <person name="Poyet M."/>
            <person name="Groussin M."/>
            <person name="Gibbons S.M."/>
            <person name="Avila-Pacheco J."/>
            <person name="Jiang X."/>
            <person name="Kearney S.M."/>
            <person name="Perrotta A.R."/>
            <person name="Berdy B."/>
            <person name="Zhao S."/>
            <person name="Lieberman T.D."/>
            <person name="Swanson P.K."/>
            <person name="Smith M."/>
            <person name="Roesemann S."/>
            <person name="Alexander J.E."/>
            <person name="Rich S.A."/>
            <person name="Livny J."/>
            <person name="Vlamakis H."/>
            <person name="Clish C."/>
            <person name="Bullock K."/>
            <person name="Deik A."/>
            <person name="Scott J."/>
            <person name="Pierce K.A."/>
            <person name="Xavier R.J."/>
            <person name="Alm E.J."/>
        </authorList>
    </citation>
    <scope>NUCLEOTIDE SEQUENCE [LARGE SCALE GENOMIC DNA]</scope>
    <source>
        <strain evidence="7 12">BIOML-B1</strain>
    </source>
</reference>
<protein>
    <submittedName>
        <fullName evidence="7">Oligosaccharide flippase family protein</fullName>
    </submittedName>
    <submittedName>
        <fullName evidence="8">Polysaccharide biosynthesis protein</fullName>
    </submittedName>
</protein>
<dbReference type="Pfam" id="PF01943">
    <property type="entry name" value="Polysacc_synt"/>
    <property type="match status" value="1"/>
</dbReference>
<feature type="transmembrane region" description="Helical" evidence="6">
    <location>
        <begin position="330"/>
        <end position="353"/>
    </location>
</feature>
<organism evidence="8 10">
    <name type="scientific">Faecalibacterium prausnitzii</name>
    <dbReference type="NCBI Taxonomy" id="853"/>
    <lineage>
        <taxon>Bacteria</taxon>
        <taxon>Bacillati</taxon>
        <taxon>Bacillota</taxon>
        <taxon>Clostridia</taxon>
        <taxon>Eubacteriales</taxon>
        <taxon>Oscillospiraceae</taxon>
        <taxon>Faecalibacterium</taxon>
    </lineage>
</organism>
<evidence type="ECO:0000313" key="12">
    <source>
        <dbReference type="Proteomes" id="UP000462091"/>
    </source>
</evidence>
<keyword evidence="5 6" id="KW-0472">Membrane</keyword>
<evidence type="ECO:0000256" key="5">
    <source>
        <dbReference type="ARBA" id="ARBA00023136"/>
    </source>
</evidence>
<dbReference type="AlphaFoldDB" id="A0A2A6ZYT6"/>
<feature type="transmembrane region" description="Helical" evidence="6">
    <location>
        <begin position="298"/>
        <end position="318"/>
    </location>
</feature>
<feature type="transmembrane region" description="Helical" evidence="6">
    <location>
        <begin position="122"/>
        <end position="141"/>
    </location>
</feature>
<dbReference type="PANTHER" id="PTHR30250:SF11">
    <property type="entry name" value="O-ANTIGEN TRANSPORTER-RELATED"/>
    <property type="match status" value="1"/>
</dbReference>
<dbReference type="GO" id="GO:0005886">
    <property type="term" value="C:plasma membrane"/>
    <property type="evidence" value="ECO:0007669"/>
    <property type="project" value="UniProtKB-SubCell"/>
</dbReference>
<keyword evidence="2" id="KW-1003">Cell membrane</keyword>
<evidence type="ECO:0000313" key="11">
    <source>
        <dbReference type="Proteomes" id="UP000260783"/>
    </source>
</evidence>
<accession>A0A2A6ZYT6</accession>
<comment type="subcellular location">
    <subcellularLocation>
        <location evidence="1">Cell membrane</location>
        <topology evidence="1">Multi-pass membrane protein</topology>
    </subcellularLocation>
</comment>
<evidence type="ECO:0000256" key="4">
    <source>
        <dbReference type="ARBA" id="ARBA00022989"/>
    </source>
</evidence>
<evidence type="ECO:0000313" key="9">
    <source>
        <dbReference type="EMBL" id="RGB96894.1"/>
    </source>
</evidence>
<feature type="transmembrane region" description="Helical" evidence="6">
    <location>
        <begin position="263"/>
        <end position="286"/>
    </location>
</feature>
<dbReference type="Proteomes" id="UP000462091">
    <property type="component" value="Unassembled WGS sequence"/>
</dbReference>
<evidence type="ECO:0000256" key="2">
    <source>
        <dbReference type="ARBA" id="ARBA00022475"/>
    </source>
</evidence>
<feature type="transmembrane region" description="Helical" evidence="6">
    <location>
        <begin position="20"/>
        <end position="39"/>
    </location>
</feature>
<dbReference type="EMBL" id="WKQM01000040">
    <property type="protein sequence ID" value="MSC52878.1"/>
    <property type="molecule type" value="Genomic_DNA"/>
</dbReference>
<keyword evidence="4 6" id="KW-1133">Transmembrane helix</keyword>
<sequence>MVDIKRKLQKMSESAKSAIVYTLSTVFSRGLAIITVPIFTRLMTTDQIGEVNLYNSWYSLISVVTTLSLTSGGYSVAMKEYPDKRDQYQSSVLSLTSLIALIIAIIYFITPDIWSRLLGLPNGLMVLMLIGFLVAPARDFWLARQRYEYKYKLSGCVTIGSAILASVLSVVAVLGANSVGHENIAEVRLYANYLVVYGVAAVIWVCLFWKGKTLYNKEYWKLSLSLSIPLIGYSIAAQILSVSDRMMISQMVNNSAVGIYSTLYTVSSLSLMLWQAIHASFVPYLFQNIESNVKGIKRISSQIMLLYAVMAVMMTYMAPEIVRILATEEYYEAIYIMPPIAAGVFFTAFANIYSDIAVYYKKTQYVMYPAVIAAVANLVLNYIFINAYGYMAAAYTTLFSYILMALFQGIWARKLCKENGIAESSVFEDRKLILLACVTTVLCLLGIALYNFYIIRYLIIVLMAVLSIVFYKKYKTAKKN</sequence>
<reference evidence="8" key="2">
    <citation type="submission" date="2017-07" db="EMBL/GenBank/DDBJ databases">
        <authorList>
            <person name="Sun Z.S."/>
            <person name="Albrecht U."/>
            <person name="Echele G."/>
            <person name="Lee C.C."/>
        </authorList>
    </citation>
    <scope>NUCLEOTIDE SEQUENCE</scope>
    <source>
        <strain evidence="8">CNCM I 4546</strain>
    </source>
</reference>
<comment type="caution">
    <text evidence="8">The sequence shown here is derived from an EMBL/GenBank/DDBJ whole genome shotgun (WGS) entry which is preliminary data.</text>
</comment>
<gene>
    <name evidence="8" type="ORF">CGS55_10270</name>
    <name evidence="9" type="ORF">DWZ04_09665</name>
    <name evidence="7" type="ORF">GKE10_13435</name>
</gene>
<evidence type="ECO:0000256" key="3">
    <source>
        <dbReference type="ARBA" id="ARBA00022692"/>
    </source>
</evidence>
<dbReference type="Proteomes" id="UP000260783">
    <property type="component" value="Unassembled WGS sequence"/>
</dbReference>
<feature type="transmembrane region" description="Helical" evidence="6">
    <location>
        <begin position="153"/>
        <end position="177"/>
    </location>
</feature>
<evidence type="ECO:0000313" key="7">
    <source>
        <dbReference type="EMBL" id="MSC52878.1"/>
    </source>
</evidence>
<dbReference type="EMBL" id="QVEW01000009">
    <property type="protein sequence ID" value="RGB96894.1"/>
    <property type="molecule type" value="Genomic_DNA"/>
</dbReference>
<evidence type="ECO:0000313" key="8">
    <source>
        <dbReference type="EMBL" id="PDX72089.1"/>
    </source>
</evidence>
<reference evidence="8 10" key="1">
    <citation type="journal article" date="2017" name="Front. Microbiol.">
        <title>New Insights into the Diversity of the Genus Faecalibacterium.</title>
        <authorList>
            <person name="Benevides L."/>
            <person name="Burman S."/>
            <person name="Martin R."/>
            <person name="Robert V."/>
            <person name="Thomas M."/>
            <person name="Miquel S."/>
            <person name="Chain F."/>
            <person name="Sokol H."/>
            <person name="Bermudez-Humaran L.G."/>
            <person name="Morrison M."/>
            <person name="Langella P."/>
            <person name="Azevedo V.A."/>
            <person name="Chatel J.M."/>
            <person name="Soares S."/>
        </authorList>
    </citation>
    <scope>NUCLEOTIDE SEQUENCE [LARGE SCALE GENOMIC DNA]</scope>
    <source>
        <strain evidence="8 10">CNCM I 4546</strain>
    </source>
</reference>
<feature type="transmembrane region" description="Helical" evidence="6">
    <location>
        <begin position="390"/>
        <end position="411"/>
    </location>
</feature>
<dbReference type="EMBL" id="NMTV01000060">
    <property type="protein sequence ID" value="PDX72089.1"/>
    <property type="molecule type" value="Genomic_DNA"/>
</dbReference>
<feature type="transmembrane region" description="Helical" evidence="6">
    <location>
        <begin position="365"/>
        <end position="384"/>
    </location>
</feature>
<dbReference type="InterPro" id="IPR002797">
    <property type="entry name" value="Polysacc_synth"/>
</dbReference>
<evidence type="ECO:0000256" key="6">
    <source>
        <dbReference type="SAM" id="Phobius"/>
    </source>
</evidence>
<keyword evidence="3 6" id="KW-0812">Transmembrane</keyword>
<evidence type="ECO:0000256" key="1">
    <source>
        <dbReference type="ARBA" id="ARBA00004651"/>
    </source>
</evidence>
<evidence type="ECO:0000313" key="10">
    <source>
        <dbReference type="Proteomes" id="UP000219901"/>
    </source>
</evidence>
<feature type="transmembrane region" description="Helical" evidence="6">
    <location>
        <begin position="59"/>
        <end position="78"/>
    </location>
</feature>
<feature type="transmembrane region" description="Helical" evidence="6">
    <location>
        <begin position="90"/>
        <end position="110"/>
    </location>
</feature>
<dbReference type="Proteomes" id="UP000219901">
    <property type="component" value="Unassembled WGS sequence"/>
</dbReference>
<dbReference type="RefSeq" id="WP_097783465.1">
    <property type="nucleotide sequence ID" value="NZ_CP030777.1"/>
</dbReference>
<feature type="transmembrane region" description="Helical" evidence="6">
    <location>
        <begin position="432"/>
        <end position="448"/>
    </location>
</feature>
<reference evidence="9 11" key="3">
    <citation type="submission" date="2018-08" db="EMBL/GenBank/DDBJ databases">
        <title>A genome reference for cultivated species of the human gut microbiota.</title>
        <authorList>
            <person name="Zou Y."/>
            <person name="Xue W."/>
            <person name="Luo G."/>
        </authorList>
    </citation>
    <scope>NUCLEOTIDE SEQUENCE [LARGE SCALE GENOMIC DNA]</scope>
    <source>
        <strain evidence="9 11">AF29-11BH</strain>
    </source>
</reference>